<evidence type="ECO:0000256" key="1">
    <source>
        <dbReference type="ARBA" id="ARBA00022723"/>
    </source>
</evidence>
<dbReference type="CDD" id="cd00051">
    <property type="entry name" value="EFh"/>
    <property type="match status" value="2"/>
</dbReference>
<feature type="domain" description="EF-hand" evidence="4">
    <location>
        <begin position="78"/>
        <end position="113"/>
    </location>
</feature>
<dbReference type="Gene3D" id="1.10.238.10">
    <property type="entry name" value="EF-hand"/>
    <property type="match status" value="2"/>
</dbReference>
<feature type="non-terminal residue" evidence="5">
    <location>
        <position position="1"/>
    </location>
</feature>
<proteinExistence type="predicted"/>
<dbReference type="Proteomes" id="UP000324629">
    <property type="component" value="Unassembled WGS sequence"/>
</dbReference>
<comment type="caution">
    <text evidence="5">The sequence shown here is derived from an EMBL/GenBank/DDBJ whole genome shotgun (WGS) entry which is preliminary data.</text>
</comment>
<dbReference type="GO" id="GO:0005509">
    <property type="term" value="F:calcium ion binding"/>
    <property type="evidence" value="ECO:0007669"/>
    <property type="project" value="InterPro"/>
</dbReference>
<feature type="domain" description="EF-hand" evidence="4">
    <location>
        <begin position="42"/>
        <end position="77"/>
    </location>
</feature>
<dbReference type="EMBL" id="QNGE01001422">
    <property type="protein sequence ID" value="KAA3677610.1"/>
    <property type="molecule type" value="Genomic_DNA"/>
</dbReference>
<dbReference type="SUPFAM" id="SSF47473">
    <property type="entry name" value="EF-hand"/>
    <property type="match status" value="1"/>
</dbReference>
<accession>A0A5J4NR31</accession>
<evidence type="ECO:0000259" key="4">
    <source>
        <dbReference type="PROSITE" id="PS50222"/>
    </source>
</evidence>
<dbReference type="PANTHER" id="PTHR34524:SF6">
    <property type="entry name" value="CALCYPHOSINE LIKE"/>
    <property type="match status" value="1"/>
</dbReference>
<sequence length="211" mass="24236">SLNMSAAEVDNRQLQATARKMLSESKSVIEKLRASCLLRGATGIHGFGRMFRIMDDDGNRTLSREEFMKGCRDYGCQLSREEFDELFKLIDRDNSGCIVFDELLKALRPPMSESRLKITEMAFKKMDRSGDGRLTVDDIRKVYQVRHNAKYQNNEMSEDAILKQYLKTFEGDGTGDGTVTWEEFLNYYSGISASIDSDAYYDLMMRMAFKL</sequence>
<organism evidence="5 6">
    <name type="scientific">Paragonimus westermani</name>
    <dbReference type="NCBI Taxonomy" id="34504"/>
    <lineage>
        <taxon>Eukaryota</taxon>
        <taxon>Metazoa</taxon>
        <taxon>Spiralia</taxon>
        <taxon>Lophotrochozoa</taxon>
        <taxon>Platyhelminthes</taxon>
        <taxon>Trematoda</taxon>
        <taxon>Digenea</taxon>
        <taxon>Plagiorchiida</taxon>
        <taxon>Troglotremata</taxon>
        <taxon>Troglotrematidae</taxon>
        <taxon>Paragonimus</taxon>
    </lineage>
</organism>
<name>A0A5J4NR31_9TREM</name>
<keyword evidence="1" id="KW-0479">Metal-binding</keyword>
<dbReference type="PROSITE" id="PS50222">
    <property type="entry name" value="EF_HAND_2"/>
    <property type="match status" value="3"/>
</dbReference>
<protein>
    <recommendedName>
        <fullName evidence="4">EF-hand domain-containing protein</fullName>
    </recommendedName>
</protein>
<evidence type="ECO:0000313" key="6">
    <source>
        <dbReference type="Proteomes" id="UP000324629"/>
    </source>
</evidence>
<keyword evidence="6" id="KW-1185">Reference proteome</keyword>
<dbReference type="InterPro" id="IPR002048">
    <property type="entry name" value="EF_hand_dom"/>
</dbReference>
<evidence type="ECO:0000313" key="5">
    <source>
        <dbReference type="EMBL" id="KAA3677610.1"/>
    </source>
</evidence>
<evidence type="ECO:0000256" key="2">
    <source>
        <dbReference type="ARBA" id="ARBA00022737"/>
    </source>
</evidence>
<dbReference type="PANTHER" id="PTHR34524">
    <property type="entry name" value="CALCYPHOSIN"/>
    <property type="match status" value="1"/>
</dbReference>
<dbReference type="InterPro" id="IPR018247">
    <property type="entry name" value="EF_Hand_1_Ca_BS"/>
</dbReference>
<keyword evidence="2" id="KW-0677">Repeat</keyword>
<dbReference type="InterPro" id="IPR011992">
    <property type="entry name" value="EF-hand-dom_pair"/>
</dbReference>
<dbReference type="SMART" id="SM00054">
    <property type="entry name" value="EFh"/>
    <property type="match status" value="3"/>
</dbReference>
<gene>
    <name evidence="5" type="ORF">DEA37_0003813</name>
</gene>
<dbReference type="InterPro" id="IPR051581">
    <property type="entry name" value="Ca-bind"/>
</dbReference>
<dbReference type="AlphaFoldDB" id="A0A5J4NR31"/>
<dbReference type="Pfam" id="PF13499">
    <property type="entry name" value="EF-hand_7"/>
    <property type="match status" value="2"/>
</dbReference>
<dbReference type="PROSITE" id="PS00018">
    <property type="entry name" value="EF_HAND_1"/>
    <property type="match status" value="2"/>
</dbReference>
<feature type="domain" description="EF-hand" evidence="4">
    <location>
        <begin position="114"/>
        <end position="149"/>
    </location>
</feature>
<reference evidence="5 6" key="1">
    <citation type="journal article" date="2019" name="Gigascience">
        <title>Whole-genome sequence of the oriental lung fluke Paragonimus westermani.</title>
        <authorList>
            <person name="Oey H."/>
            <person name="Zakrzewski M."/>
            <person name="Narain K."/>
            <person name="Devi K.R."/>
            <person name="Agatsuma T."/>
            <person name="Nawaratna S."/>
            <person name="Gobert G.N."/>
            <person name="Jones M.K."/>
            <person name="Ragan M.A."/>
            <person name="McManus D.P."/>
            <person name="Krause L."/>
        </authorList>
    </citation>
    <scope>NUCLEOTIDE SEQUENCE [LARGE SCALE GENOMIC DNA]</scope>
    <source>
        <strain evidence="5 6">IND2009</strain>
    </source>
</reference>
<keyword evidence="3" id="KW-0106">Calcium</keyword>
<evidence type="ECO:0000256" key="3">
    <source>
        <dbReference type="ARBA" id="ARBA00022837"/>
    </source>
</evidence>